<accession>A0A1H3MM32</accession>
<dbReference type="STRING" id="1244108.SAMN05444004_103109"/>
<dbReference type="EMBL" id="FNPX01000003">
    <property type="protein sequence ID" value="SDY77620.1"/>
    <property type="molecule type" value="Genomic_DNA"/>
</dbReference>
<reference evidence="4" key="1">
    <citation type="submission" date="2016-10" db="EMBL/GenBank/DDBJ databases">
        <authorList>
            <person name="Varghese N."/>
            <person name="Submissions S."/>
        </authorList>
    </citation>
    <scope>NUCLEOTIDE SEQUENCE [LARGE SCALE GENOMIC DNA]</scope>
    <source>
        <strain evidence="4">DSM 100420</strain>
    </source>
</reference>
<evidence type="ECO:0000313" key="4">
    <source>
        <dbReference type="Proteomes" id="UP000198914"/>
    </source>
</evidence>
<dbReference type="Proteomes" id="UP000198914">
    <property type="component" value="Unassembled WGS sequence"/>
</dbReference>
<evidence type="ECO:0000259" key="2">
    <source>
        <dbReference type="Pfam" id="PF07859"/>
    </source>
</evidence>
<name>A0A1H3MM32_9RHOB</name>
<sequence>MIGWQDMDQAALDDAYANAAYIDGAMEFPPRWAAEAAAFRACTHADLDVAYADTPGAALDLFYPDGAPQGLVVFVHGGYWYRFGKSDWSHFAEGALAHKHAVAIVGYPLAPSVRISEITRFVSSAIDAASARIPGPIRLTGHSAGGHLAARAVMPDAAPACAGRIATCVPISPLADLRPIVPQSMNADLRFDAVEAASESPVLGRPIDGPRITVHVGTDERPSFLWQAEALGTAWSVPVRRVRGAHHFDVIDTLRDPGSHVLADLLA</sequence>
<proteinExistence type="predicted"/>
<dbReference type="InterPro" id="IPR050300">
    <property type="entry name" value="GDXG_lipolytic_enzyme"/>
</dbReference>
<protein>
    <submittedName>
        <fullName evidence="3">Alpha/beta hydrolase fold</fullName>
    </submittedName>
</protein>
<dbReference type="SUPFAM" id="SSF53474">
    <property type="entry name" value="alpha/beta-Hydrolases"/>
    <property type="match status" value="1"/>
</dbReference>
<dbReference type="InterPro" id="IPR013094">
    <property type="entry name" value="AB_hydrolase_3"/>
</dbReference>
<dbReference type="Pfam" id="PF07859">
    <property type="entry name" value="Abhydrolase_3"/>
    <property type="match status" value="1"/>
</dbReference>
<feature type="domain" description="Alpha/beta hydrolase fold-3" evidence="2">
    <location>
        <begin position="72"/>
        <end position="185"/>
    </location>
</feature>
<dbReference type="PANTHER" id="PTHR48081:SF33">
    <property type="entry name" value="KYNURENINE FORMAMIDASE"/>
    <property type="match status" value="1"/>
</dbReference>
<evidence type="ECO:0000256" key="1">
    <source>
        <dbReference type="ARBA" id="ARBA00022801"/>
    </source>
</evidence>
<dbReference type="PANTHER" id="PTHR48081">
    <property type="entry name" value="AB HYDROLASE SUPERFAMILY PROTEIN C4A8.06C"/>
    <property type="match status" value="1"/>
</dbReference>
<organism evidence="3 4">
    <name type="scientific">Jannaschia faecimaris</name>
    <dbReference type="NCBI Taxonomy" id="1244108"/>
    <lineage>
        <taxon>Bacteria</taxon>
        <taxon>Pseudomonadati</taxon>
        <taxon>Pseudomonadota</taxon>
        <taxon>Alphaproteobacteria</taxon>
        <taxon>Rhodobacterales</taxon>
        <taxon>Roseobacteraceae</taxon>
        <taxon>Jannaschia</taxon>
    </lineage>
</organism>
<evidence type="ECO:0000313" key="3">
    <source>
        <dbReference type="EMBL" id="SDY77620.1"/>
    </source>
</evidence>
<dbReference type="RefSeq" id="WP_244504543.1">
    <property type="nucleotide sequence ID" value="NZ_FNPX01000003.1"/>
</dbReference>
<keyword evidence="1 3" id="KW-0378">Hydrolase</keyword>
<dbReference type="GO" id="GO:0016787">
    <property type="term" value="F:hydrolase activity"/>
    <property type="evidence" value="ECO:0007669"/>
    <property type="project" value="UniProtKB-KW"/>
</dbReference>
<dbReference type="Gene3D" id="3.40.50.1820">
    <property type="entry name" value="alpha/beta hydrolase"/>
    <property type="match status" value="1"/>
</dbReference>
<keyword evidence="4" id="KW-1185">Reference proteome</keyword>
<gene>
    <name evidence="3" type="ORF">SAMN05444004_103109</name>
</gene>
<dbReference type="AlphaFoldDB" id="A0A1H3MM32"/>
<dbReference type="InterPro" id="IPR029058">
    <property type="entry name" value="AB_hydrolase_fold"/>
</dbReference>